<name>A0A167R2W9_CALVF</name>
<keyword evidence="3" id="KW-1185">Reference proteome</keyword>
<evidence type="ECO:0000313" key="2">
    <source>
        <dbReference type="EMBL" id="KZP00501.1"/>
    </source>
</evidence>
<dbReference type="EMBL" id="KV417269">
    <property type="protein sequence ID" value="KZP00501.1"/>
    <property type="molecule type" value="Genomic_DNA"/>
</dbReference>
<gene>
    <name evidence="2" type="ORF">CALVIDRAFT_533510</name>
</gene>
<dbReference type="STRING" id="1330018.A0A167R2W9"/>
<feature type="region of interest" description="Disordered" evidence="1">
    <location>
        <begin position="172"/>
        <end position="192"/>
    </location>
</feature>
<feature type="compositionally biased region" description="Basic and acidic residues" evidence="1">
    <location>
        <begin position="7"/>
        <end position="22"/>
    </location>
</feature>
<evidence type="ECO:0000256" key="1">
    <source>
        <dbReference type="SAM" id="MobiDB-lite"/>
    </source>
</evidence>
<dbReference type="Proteomes" id="UP000076738">
    <property type="component" value="Unassembled WGS sequence"/>
</dbReference>
<evidence type="ECO:0000313" key="3">
    <source>
        <dbReference type="Proteomes" id="UP000076738"/>
    </source>
</evidence>
<organism evidence="2 3">
    <name type="scientific">Calocera viscosa (strain TUFC12733)</name>
    <dbReference type="NCBI Taxonomy" id="1330018"/>
    <lineage>
        <taxon>Eukaryota</taxon>
        <taxon>Fungi</taxon>
        <taxon>Dikarya</taxon>
        <taxon>Basidiomycota</taxon>
        <taxon>Agaricomycotina</taxon>
        <taxon>Dacrymycetes</taxon>
        <taxon>Dacrymycetales</taxon>
        <taxon>Dacrymycetaceae</taxon>
        <taxon>Calocera</taxon>
    </lineage>
</organism>
<accession>A0A167R2W9</accession>
<feature type="compositionally biased region" description="Basic residues" evidence="1">
    <location>
        <begin position="290"/>
        <end position="301"/>
    </location>
</feature>
<protein>
    <submittedName>
        <fullName evidence="2">Uncharacterized protein</fullName>
    </submittedName>
</protein>
<feature type="compositionally biased region" description="Acidic residues" evidence="1">
    <location>
        <begin position="33"/>
        <end position="61"/>
    </location>
</feature>
<reference evidence="2 3" key="1">
    <citation type="journal article" date="2016" name="Mol. Biol. Evol.">
        <title>Comparative Genomics of Early-Diverging Mushroom-Forming Fungi Provides Insights into the Origins of Lignocellulose Decay Capabilities.</title>
        <authorList>
            <person name="Nagy L.G."/>
            <person name="Riley R."/>
            <person name="Tritt A."/>
            <person name="Adam C."/>
            <person name="Daum C."/>
            <person name="Floudas D."/>
            <person name="Sun H."/>
            <person name="Yadav J.S."/>
            <person name="Pangilinan J."/>
            <person name="Larsson K.H."/>
            <person name="Matsuura K."/>
            <person name="Barry K."/>
            <person name="Labutti K."/>
            <person name="Kuo R."/>
            <person name="Ohm R.A."/>
            <person name="Bhattacharya S.S."/>
            <person name="Shirouzu T."/>
            <person name="Yoshinaga Y."/>
            <person name="Martin F.M."/>
            <person name="Grigoriev I.V."/>
            <person name="Hibbett D.S."/>
        </authorList>
    </citation>
    <scope>NUCLEOTIDE SEQUENCE [LARGE SCALE GENOMIC DNA]</scope>
    <source>
        <strain evidence="2 3">TUFC12733</strain>
    </source>
</reference>
<dbReference type="AlphaFoldDB" id="A0A167R2W9"/>
<proteinExistence type="predicted"/>
<feature type="region of interest" description="Disordered" evidence="1">
    <location>
        <begin position="1"/>
        <end position="90"/>
    </location>
</feature>
<feature type="region of interest" description="Disordered" evidence="1">
    <location>
        <begin position="226"/>
        <end position="245"/>
    </location>
</feature>
<dbReference type="OrthoDB" id="2538461at2759"/>
<feature type="compositionally biased region" description="Basic and acidic residues" evidence="1">
    <location>
        <begin position="172"/>
        <end position="182"/>
    </location>
</feature>
<feature type="region of interest" description="Disordered" evidence="1">
    <location>
        <begin position="250"/>
        <end position="301"/>
    </location>
</feature>
<sequence>MYKRIAKRIERHEREDKLGITEEEKEILGLNDTDSDESDSEESDDQGDDSEASVDGEDNSAELEISLRDAQESDHEDEEDEIESLGDLIPPMPIDQALKSPLYDFLATAKGQGCVICPGKILASENAANLHINALSHKRRLKRFQIYIAEARKKGEAMDTVDASVIVQKMDENLPHPPDKAVVKPKRKARQHPVVGSIPEIRQNKPKVPKTPNRKMRRAALLKAKGGEAAKAGEQDGEVTHAKVDVRKEETAKVVKAKPKQAEIASSEVDSPTKPATKRKHLAEAEGQKKSKKRKTKTPTA</sequence>
<feature type="compositionally biased region" description="Acidic residues" evidence="1">
    <location>
        <begin position="74"/>
        <end position="84"/>
    </location>
</feature>